<name>A0A1L9V6F5_ASPGL</name>
<evidence type="ECO:0000256" key="4">
    <source>
        <dbReference type="ARBA" id="ARBA00023125"/>
    </source>
</evidence>
<dbReference type="SMART" id="SM00066">
    <property type="entry name" value="GAL4"/>
    <property type="match status" value="1"/>
</dbReference>
<dbReference type="PROSITE" id="PS50048">
    <property type="entry name" value="ZN2_CY6_FUNGAL_2"/>
    <property type="match status" value="1"/>
</dbReference>
<evidence type="ECO:0000256" key="1">
    <source>
        <dbReference type="ARBA" id="ARBA00004123"/>
    </source>
</evidence>
<dbReference type="OrthoDB" id="3862662at2759"/>
<gene>
    <name evidence="8" type="ORF">ASPGLDRAFT_181035</name>
</gene>
<dbReference type="GO" id="GO:0000981">
    <property type="term" value="F:DNA-binding transcription factor activity, RNA polymerase II-specific"/>
    <property type="evidence" value="ECO:0007669"/>
    <property type="project" value="InterPro"/>
</dbReference>
<organism evidence="8 9">
    <name type="scientific">Aspergillus glaucus CBS 516.65</name>
    <dbReference type="NCBI Taxonomy" id="1160497"/>
    <lineage>
        <taxon>Eukaryota</taxon>
        <taxon>Fungi</taxon>
        <taxon>Dikarya</taxon>
        <taxon>Ascomycota</taxon>
        <taxon>Pezizomycotina</taxon>
        <taxon>Eurotiomycetes</taxon>
        <taxon>Eurotiomycetidae</taxon>
        <taxon>Eurotiales</taxon>
        <taxon>Aspergillaceae</taxon>
        <taxon>Aspergillus</taxon>
        <taxon>Aspergillus subgen. Aspergillus</taxon>
    </lineage>
</organism>
<comment type="subcellular location">
    <subcellularLocation>
        <location evidence="1">Nucleus</location>
    </subcellularLocation>
</comment>
<dbReference type="InterPro" id="IPR001138">
    <property type="entry name" value="Zn2Cys6_DnaBD"/>
</dbReference>
<evidence type="ECO:0000256" key="2">
    <source>
        <dbReference type="ARBA" id="ARBA00022723"/>
    </source>
</evidence>
<dbReference type="InterPro" id="IPR007219">
    <property type="entry name" value="XnlR_reg_dom"/>
</dbReference>
<keyword evidence="4" id="KW-0238">DNA-binding</keyword>
<proteinExistence type="predicted"/>
<evidence type="ECO:0000259" key="7">
    <source>
        <dbReference type="PROSITE" id="PS50048"/>
    </source>
</evidence>
<evidence type="ECO:0000313" key="8">
    <source>
        <dbReference type="EMBL" id="OJJ79459.1"/>
    </source>
</evidence>
<evidence type="ECO:0000256" key="6">
    <source>
        <dbReference type="ARBA" id="ARBA00023242"/>
    </source>
</evidence>
<dbReference type="CDD" id="cd12148">
    <property type="entry name" value="fungal_TF_MHR"/>
    <property type="match status" value="1"/>
</dbReference>
<dbReference type="Gene3D" id="4.10.240.10">
    <property type="entry name" value="Zn(2)-C6 fungal-type DNA-binding domain"/>
    <property type="match status" value="1"/>
</dbReference>
<dbReference type="VEuPathDB" id="FungiDB:ASPGLDRAFT_181035"/>
<dbReference type="GO" id="GO:0005634">
    <property type="term" value="C:nucleus"/>
    <property type="evidence" value="ECO:0007669"/>
    <property type="project" value="UniProtKB-SubCell"/>
</dbReference>
<dbReference type="EMBL" id="KV878918">
    <property type="protein sequence ID" value="OJJ79459.1"/>
    <property type="molecule type" value="Genomic_DNA"/>
</dbReference>
<dbReference type="PANTHER" id="PTHR47338">
    <property type="entry name" value="ZN(II)2CYS6 TRANSCRIPTION FACTOR (EUROFUNG)-RELATED"/>
    <property type="match status" value="1"/>
</dbReference>
<evidence type="ECO:0000256" key="5">
    <source>
        <dbReference type="ARBA" id="ARBA00023163"/>
    </source>
</evidence>
<dbReference type="AlphaFoldDB" id="A0A1L9V6F5"/>
<dbReference type="Pfam" id="PF00172">
    <property type="entry name" value="Zn_clus"/>
    <property type="match status" value="1"/>
</dbReference>
<dbReference type="InterPro" id="IPR036864">
    <property type="entry name" value="Zn2-C6_fun-type_DNA-bd_sf"/>
</dbReference>
<keyword evidence="3" id="KW-0805">Transcription regulation</keyword>
<keyword evidence="6" id="KW-0539">Nucleus</keyword>
<dbReference type="Pfam" id="PF04082">
    <property type="entry name" value="Fungal_trans"/>
    <property type="match status" value="1"/>
</dbReference>
<dbReference type="InterPro" id="IPR050815">
    <property type="entry name" value="TF_fung"/>
</dbReference>
<feature type="domain" description="Zn(2)-C6 fungal-type" evidence="7">
    <location>
        <begin position="11"/>
        <end position="41"/>
    </location>
</feature>
<reference evidence="9" key="1">
    <citation type="journal article" date="2017" name="Genome Biol.">
        <title>Comparative genomics reveals high biological diversity and specific adaptations in the industrially and medically important fungal genus Aspergillus.</title>
        <authorList>
            <person name="de Vries R.P."/>
            <person name="Riley R."/>
            <person name="Wiebenga A."/>
            <person name="Aguilar-Osorio G."/>
            <person name="Amillis S."/>
            <person name="Uchima C.A."/>
            <person name="Anderluh G."/>
            <person name="Asadollahi M."/>
            <person name="Askin M."/>
            <person name="Barry K."/>
            <person name="Battaglia E."/>
            <person name="Bayram O."/>
            <person name="Benocci T."/>
            <person name="Braus-Stromeyer S.A."/>
            <person name="Caldana C."/>
            <person name="Canovas D."/>
            <person name="Cerqueira G.C."/>
            <person name="Chen F."/>
            <person name="Chen W."/>
            <person name="Choi C."/>
            <person name="Clum A."/>
            <person name="Dos Santos R.A."/>
            <person name="Damasio A.R."/>
            <person name="Diallinas G."/>
            <person name="Emri T."/>
            <person name="Fekete E."/>
            <person name="Flipphi M."/>
            <person name="Freyberg S."/>
            <person name="Gallo A."/>
            <person name="Gournas C."/>
            <person name="Habgood R."/>
            <person name="Hainaut M."/>
            <person name="Harispe M.L."/>
            <person name="Henrissat B."/>
            <person name="Hilden K.S."/>
            <person name="Hope R."/>
            <person name="Hossain A."/>
            <person name="Karabika E."/>
            <person name="Karaffa L."/>
            <person name="Karanyi Z."/>
            <person name="Krasevec N."/>
            <person name="Kuo A."/>
            <person name="Kusch H."/>
            <person name="LaButti K."/>
            <person name="Lagendijk E.L."/>
            <person name="Lapidus A."/>
            <person name="Levasseur A."/>
            <person name="Lindquist E."/>
            <person name="Lipzen A."/>
            <person name="Logrieco A.F."/>
            <person name="MacCabe A."/>
            <person name="Maekelae M.R."/>
            <person name="Malavazi I."/>
            <person name="Melin P."/>
            <person name="Meyer V."/>
            <person name="Mielnichuk N."/>
            <person name="Miskei M."/>
            <person name="Molnar A.P."/>
            <person name="Mule G."/>
            <person name="Ngan C.Y."/>
            <person name="Orejas M."/>
            <person name="Orosz E."/>
            <person name="Ouedraogo J.P."/>
            <person name="Overkamp K.M."/>
            <person name="Park H.-S."/>
            <person name="Perrone G."/>
            <person name="Piumi F."/>
            <person name="Punt P.J."/>
            <person name="Ram A.F."/>
            <person name="Ramon A."/>
            <person name="Rauscher S."/>
            <person name="Record E."/>
            <person name="Riano-Pachon D.M."/>
            <person name="Robert V."/>
            <person name="Roehrig J."/>
            <person name="Ruller R."/>
            <person name="Salamov A."/>
            <person name="Salih N.S."/>
            <person name="Samson R.A."/>
            <person name="Sandor E."/>
            <person name="Sanguinetti M."/>
            <person name="Schuetze T."/>
            <person name="Sepcic K."/>
            <person name="Shelest E."/>
            <person name="Sherlock G."/>
            <person name="Sophianopoulou V."/>
            <person name="Squina F.M."/>
            <person name="Sun H."/>
            <person name="Susca A."/>
            <person name="Todd R.B."/>
            <person name="Tsang A."/>
            <person name="Unkles S.E."/>
            <person name="van de Wiele N."/>
            <person name="van Rossen-Uffink D."/>
            <person name="Oliveira J.V."/>
            <person name="Vesth T.C."/>
            <person name="Visser J."/>
            <person name="Yu J.-H."/>
            <person name="Zhou M."/>
            <person name="Andersen M.R."/>
            <person name="Archer D.B."/>
            <person name="Baker S.E."/>
            <person name="Benoit I."/>
            <person name="Brakhage A.A."/>
            <person name="Braus G.H."/>
            <person name="Fischer R."/>
            <person name="Frisvad J.C."/>
            <person name="Goldman G.H."/>
            <person name="Houbraken J."/>
            <person name="Oakley B."/>
            <person name="Pocsi I."/>
            <person name="Scazzocchio C."/>
            <person name="Seiboth B."/>
            <person name="vanKuyk P.A."/>
            <person name="Wortman J."/>
            <person name="Dyer P.S."/>
            <person name="Grigoriev I.V."/>
        </authorList>
    </citation>
    <scope>NUCLEOTIDE SEQUENCE [LARGE SCALE GENOMIC DNA]</scope>
    <source>
        <strain evidence="9">CBS 516.65</strain>
    </source>
</reference>
<keyword evidence="2" id="KW-0479">Metal-binding</keyword>
<dbReference type="PANTHER" id="PTHR47338:SF20">
    <property type="entry name" value="ZN(II)2CYS6 TRANSCRIPTION FACTOR (EUROFUNG)"/>
    <property type="match status" value="1"/>
</dbReference>
<sequence>MDPPEQHAPLVCVNCKARKKKCNKVLPSCGYCIQKALDCRYVSHPPKVPSPGHTTASPGKGVGLECIHPLTRSSFLLMDSVSSSSPSEVVPLEPLMDPTAIDMTLYLQARRVIQTTGQFVDDISVRYFQGIHRHLPIISRKHFHDQLIHIGASPPPGFSILLLSICLLTYHPKLLPQTPPPVGREPLYLSVKSLFAQVQAFFPPSVDFIQAGVLLALYEYANGRPDDAFLSIAGCARMGYASGLHRGRPTVFPASDDDEAANTWWGIVICERLFFYEISTKDQPLATAIPSHAQLPTTTEHNGQDGTIPPLPAGSTSIEMTGLQHSAHAAWLLDQVLETIKYPELNARFFHLNKLDTSLQSFLVVVMERCKGAWGVFCGAIATTIRTLFMLHWHILGQSSKLNNPIDEWRKKSHDALDTVTKMVVDIADSHENMAPHLIDSLPPSCVYIIQAALKHINDSPGLNNNLGFQEIVKRLKLSLNQFNHRWGVNHL</sequence>
<dbReference type="Proteomes" id="UP000184300">
    <property type="component" value="Unassembled WGS sequence"/>
</dbReference>
<dbReference type="GO" id="GO:0006351">
    <property type="term" value="P:DNA-templated transcription"/>
    <property type="evidence" value="ECO:0007669"/>
    <property type="project" value="InterPro"/>
</dbReference>
<keyword evidence="5" id="KW-0804">Transcription</keyword>
<dbReference type="GeneID" id="34459244"/>
<evidence type="ECO:0000256" key="3">
    <source>
        <dbReference type="ARBA" id="ARBA00023015"/>
    </source>
</evidence>
<dbReference type="SUPFAM" id="SSF57701">
    <property type="entry name" value="Zn2/Cys6 DNA-binding domain"/>
    <property type="match status" value="1"/>
</dbReference>
<dbReference type="GO" id="GO:0008270">
    <property type="term" value="F:zinc ion binding"/>
    <property type="evidence" value="ECO:0007669"/>
    <property type="project" value="InterPro"/>
</dbReference>
<dbReference type="CDD" id="cd00067">
    <property type="entry name" value="GAL4"/>
    <property type="match status" value="1"/>
</dbReference>
<dbReference type="PROSITE" id="PS00463">
    <property type="entry name" value="ZN2_CY6_FUNGAL_1"/>
    <property type="match status" value="1"/>
</dbReference>
<protein>
    <recommendedName>
        <fullName evidence="7">Zn(2)-C6 fungal-type domain-containing protein</fullName>
    </recommendedName>
</protein>
<keyword evidence="9" id="KW-1185">Reference proteome</keyword>
<dbReference type="RefSeq" id="XP_022396157.1">
    <property type="nucleotide sequence ID" value="XM_022542983.1"/>
</dbReference>
<dbReference type="GO" id="GO:0003677">
    <property type="term" value="F:DNA binding"/>
    <property type="evidence" value="ECO:0007669"/>
    <property type="project" value="UniProtKB-KW"/>
</dbReference>
<accession>A0A1L9V6F5</accession>
<evidence type="ECO:0000313" key="9">
    <source>
        <dbReference type="Proteomes" id="UP000184300"/>
    </source>
</evidence>